<keyword evidence="4 7" id="KW-0812">Transmembrane</keyword>
<evidence type="ECO:0000256" key="7">
    <source>
        <dbReference type="RuleBase" id="RU363032"/>
    </source>
</evidence>
<dbReference type="PANTHER" id="PTHR43744:SF9">
    <property type="entry name" value="POLYGALACTURONAN_RHAMNOGALACTURONAN TRANSPORT SYSTEM PERMEASE PROTEIN YTCP"/>
    <property type="match status" value="1"/>
</dbReference>
<keyword evidence="3" id="KW-1003">Cell membrane</keyword>
<keyword evidence="10" id="KW-1185">Reference proteome</keyword>
<dbReference type="EMBL" id="CP146256">
    <property type="protein sequence ID" value="XAH76139.1"/>
    <property type="molecule type" value="Genomic_DNA"/>
</dbReference>
<evidence type="ECO:0000256" key="5">
    <source>
        <dbReference type="ARBA" id="ARBA00022989"/>
    </source>
</evidence>
<name>A0ABZ3F3W0_9FIRM</name>
<evidence type="ECO:0000256" key="2">
    <source>
        <dbReference type="ARBA" id="ARBA00022448"/>
    </source>
</evidence>
<gene>
    <name evidence="9" type="ORF">V6984_10385</name>
</gene>
<sequence>MGKNKEAENSASRLNMIAGKTNAFFNIIFTIVALMCIIPVVFIFIISISSEQSIKMNGYRFIPEAFSIDSYLFLFREGEMIVHALGISILVTVVGTVLGVALTTLMGYVLSRSDYKLKGFCTMIVFIPMIFNGGMISSYVVNTQFMHLKDSIWALILPLCVSSFNVIICKTFFKTNIPDSVIESAQIDGASQLTIFGKIAIPLSKPLIATIALFLTFGYWNDWFQSSLYITNTKLFSLQALLDHVQRNIQMMANNPTLGVTMQQYMNSMPKEGARMAMAIIIIVPIACTYPFFQKYFISGLTVGAVKG</sequence>
<evidence type="ECO:0000256" key="3">
    <source>
        <dbReference type="ARBA" id="ARBA00022475"/>
    </source>
</evidence>
<dbReference type="Pfam" id="PF00528">
    <property type="entry name" value="BPD_transp_1"/>
    <property type="match status" value="1"/>
</dbReference>
<feature type="transmembrane region" description="Helical" evidence="7">
    <location>
        <begin position="120"/>
        <end position="140"/>
    </location>
</feature>
<dbReference type="InterPro" id="IPR000515">
    <property type="entry name" value="MetI-like"/>
</dbReference>
<comment type="similarity">
    <text evidence="7">Belongs to the binding-protein-dependent transport system permease family.</text>
</comment>
<dbReference type="CDD" id="cd06261">
    <property type="entry name" value="TM_PBP2"/>
    <property type="match status" value="1"/>
</dbReference>
<evidence type="ECO:0000256" key="1">
    <source>
        <dbReference type="ARBA" id="ARBA00004651"/>
    </source>
</evidence>
<dbReference type="Gene3D" id="1.10.3720.10">
    <property type="entry name" value="MetI-like"/>
    <property type="match status" value="1"/>
</dbReference>
<evidence type="ECO:0000256" key="6">
    <source>
        <dbReference type="ARBA" id="ARBA00023136"/>
    </source>
</evidence>
<dbReference type="SUPFAM" id="SSF161098">
    <property type="entry name" value="MetI-like"/>
    <property type="match status" value="1"/>
</dbReference>
<keyword evidence="5 7" id="KW-1133">Transmembrane helix</keyword>
<proteinExistence type="inferred from homology"/>
<evidence type="ECO:0000313" key="10">
    <source>
        <dbReference type="Proteomes" id="UP001451571"/>
    </source>
</evidence>
<dbReference type="RefSeq" id="WP_342759711.1">
    <property type="nucleotide sequence ID" value="NZ_CP146256.1"/>
</dbReference>
<feature type="transmembrane region" description="Helical" evidence="7">
    <location>
        <begin position="23"/>
        <end position="46"/>
    </location>
</feature>
<keyword evidence="6 7" id="KW-0472">Membrane</keyword>
<organism evidence="9 10">
    <name type="scientific">Kineothrix sedimenti</name>
    <dbReference type="NCBI Taxonomy" id="3123317"/>
    <lineage>
        <taxon>Bacteria</taxon>
        <taxon>Bacillati</taxon>
        <taxon>Bacillota</taxon>
        <taxon>Clostridia</taxon>
        <taxon>Lachnospirales</taxon>
        <taxon>Lachnospiraceae</taxon>
        <taxon>Kineothrix</taxon>
    </lineage>
</organism>
<feature type="transmembrane region" description="Helical" evidence="7">
    <location>
        <begin position="152"/>
        <end position="173"/>
    </location>
</feature>
<evidence type="ECO:0000313" key="9">
    <source>
        <dbReference type="EMBL" id="XAH76139.1"/>
    </source>
</evidence>
<accession>A0ABZ3F3W0</accession>
<feature type="transmembrane region" description="Helical" evidence="7">
    <location>
        <begin position="81"/>
        <end position="108"/>
    </location>
</feature>
<evidence type="ECO:0000259" key="8">
    <source>
        <dbReference type="PROSITE" id="PS50928"/>
    </source>
</evidence>
<keyword evidence="2 7" id="KW-0813">Transport</keyword>
<comment type="subcellular location">
    <subcellularLocation>
        <location evidence="1 7">Cell membrane</location>
        <topology evidence="1 7">Multi-pass membrane protein</topology>
    </subcellularLocation>
</comment>
<evidence type="ECO:0000256" key="4">
    <source>
        <dbReference type="ARBA" id="ARBA00022692"/>
    </source>
</evidence>
<dbReference type="Proteomes" id="UP001451571">
    <property type="component" value="Chromosome"/>
</dbReference>
<protein>
    <submittedName>
        <fullName evidence="9">Carbohydrate ABC transporter permease</fullName>
    </submittedName>
</protein>
<reference evidence="9 10" key="1">
    <citation type="submission" date="2024-02" db="EMBL/GenBank/DDBJ databases">
        <title>Bacterial strain from lacustrine sediment.</title>
        <authorList>
            <person name="Petit C."/>
            <person name="Fadhlaoui K."/>
        </authorList>
    </citation>
    <scope>NUCLEOTIDE SEQUENCE [LARGE SCALE GENOMIC DNA]</scope>
    <source>
        <strain evidence="9 10">IPX-CK</strain>
    </source>
</reference>
<dbReference type="PROSITE" id="PS50928">
    <property type="entry name" value="ABC_TM1"/>
    <property type="match status" value="1"/>
</dbReference>
<feature type="domain" description="ABC transmembrane type-1" evidence="8">
    <location>
        <begin position="85"/>
        <end position="293"/>
    </location>
</feature>
<dbReference type="InterPro" id="IPR035906">
    <property type="entry name" value="MetI-like_sf"/>
</dbReference>
<feature type="transmembrane region" description="Helical" evidence="7">
    <location>
        <begin position="193"/>
        <end position="220"/>
    </location>
</feature>
<feature type="transmembrane region" description="Helical" evidence="7">
    <location>
        <begin position="274"/>
        <end position="293"/>
    </location>
</feature>
<dbReference type="PANTHER" id="PTHR43744">
    <property type="entry name" value="ABC TRANSPORTER PERMEASE PROTEIN MG189-RELATED-RELATED"/>
    <property type="match status" value="1"/>
</dbReference>